<accession>A0A0F3IJ78</accession>
<sequence length="141" mass="16502">MDCKFSEILSLLQQDWENENTKTAVLSNQYHVLMIQVSGYFIVIIRLPYSSPAHAHNNLQAESSRAFMQRRPLKKPRYRVNQLLKSRLSHGIHPDERRFDSGYEDNHNVASSANHYEKQSYLLENYLKQHHGVRSSMDVNS</sequence>
<protein>
    <submittedName>
        <fullName evidence="1">Uncharacterized protein</fullName>
    </submittedName>
</protein>
<name>A0A0F3IJ78_9GAMM</name>
<dbReference type="AlphaFoldDB" id="A0A0F3IJ78"/>
<dbReference type="Proteomes" id="UP000033684">
    <property type="component" value="Unassembled WGS sequence"/>
</dbReference>
<gene>
    <name evidence="1" type="ORF">VZ94_17030</name>
</gene>
<comment type="caution">
    <text evidence="1">The sequence shown here is derived from an EMBL/GenBank/DDBJ whole genome shotgun (WGS) entry which is preliminary data.</text>
</comment>
<proteinExistence type="predicted"/>
<dbReference type="EMBL" id="LAJX01000203">
    <property type="protein sequence ID" value="KJV05594.1"/>
    <property type="molecule type" value="Genomic_DNA"/>
</dbReference>
<keyword evidence="2" id="KW-1185">Reference proteome</keyword>
<evidence type="ECO:0000313" key="1">
    <source>
        <dbReference type="EMBL" id="KJV05594.1"/>
    </source>
</evidence>
<evidence type="ECO:0000313" key="2">
    <source>
        <dbReference type="Proteomes" id="UP000033684"/>
    </source>
</evidence>
<organism evidence="1 2">
    <name type="scientific">Methylocucumis oryzae</name>
    <dbReference type="NCBI Taxonomy" id="1632867"/>
    <lineage>
        <taxon>Bacteria</taxon>
        <taxon>Pseudomonadati</taxon>
        <taxon>Pseudomonadota</taxon>
        <taxon>Gammaproteobacteria</taxon>
        <taxon>Methylococcales</taxon>
        <taxon>Methylococcaceae</taxon>
        <taxon>Methylocucumis</taxon>
    </lineage>
</organism>
<reference evidence="1 2" key="2">
    <citation type="journal article" date="2016" name="Microb. Ecol.">
        <title>Genome Characteristics of a Novel Type I Methanotroph (Sn10-6) Isolated from a Flooded Indian Rice Field.</title>
        <authorList>
            <person name="Rahalkar M.C."/>
            <person name="Pandit P.S."/>
            <person name="Dhakephalkar P.K."/>
            <person name="Pore S."/>
            <person name="Arora P."/>
            <person name="Kapse N."/>
        </authorList>
    </citation>
    <scope>NUCLEOTIDE SEQUENCE [LARGE SCALE GENOMIC DNA]</scope>
    <source>
        <strain evidence="1 2">Sn10-6</strain>
    </source>
</reference>
<reference evidence="2" key="1">
    <citation type="submission" date="2015-03" db="EMBL/GenBank/DDBJ databases">
        <title>Draft genome sequence of a novel methanotroph (Sn10-6) isolated from flooded ricefield rhizosphere in India.</title>
        <authorList>
            <person name="Pandit P.S."/>
            <person name="Pore S.D."/>
            <person name="Arora P."/>
            <person name="Kapse N.G."/>
            <person name="Dhakephalkar P.K."/>
            <person name="Rahalkar M.C."/>
        </authorList>
    </citation>
    <scope>NUCLEOTIDE SEQUENCE [LARGE SCALE GENOMIC DNA]</scope>
    <source>
        <strain evidence="2">Sn10-6</strain>
    </source>
</reference>